<feature type="region of interest" description="Disordered" evidence="1">
    <location>
        <begin position="31"/>
        <end position="76"/>
    </location>
</feature>
<feature type="region of interest" description="Disordered" evidence="1">
    <location>
        <begin position="93"/>
        <end position="262"/>
    </location>
</feature>
<dbReference type="AlphaFoldDB" id="A0A6A4K4H7"/>
<feature type="compositionally biased region" description="Basic residues" evidence="1">
    <location>
        <begin position="141"/>
        <end position="157"/>
    </location>
</feature>
<feature type="compositionally biased region" description="Acidic residues" evidence="1">
    <location>
        <begin position="56"/>
        <end position="76"/>
    </location>
</feature>
<evidence type="ECO:0000256" key="2">
    <source>
        <dbReference type="SAM" id="SignalP"/>
    </source>
</evidence>
<organism evidence="4 5">
    <name type="scientific">Apolygus lucorum</name>
    <name type="common">Small green plant bug</name>
    <name type="synonym">Lygocoris lucorum</name>
    <dbReference type="NCBI Taxonomy" id="248454"/>
    <lineage>
        <taxon>Eukaryota</taxon>
        <taxon>Metazoa</taxon>
        <taxon>Ecdysozoa</taxon>
        <taxon>Arthropoda</taxon>
        <taxon>Hexapoda</taxon>
        <taxon>Insecta</taxon>
        <taxon>Pterygota</taxon>
        <taxon>Neoptera</taxon>
        <taxon>Paraneoptera</taxon>
        <taxon>Hemiptera</taxon>
        <taxon>Heteroptera</taxon>
        <taxon>Panheteroptera</taxon>
        <taxon>Cimicomorpha</taxon>
        <taxon>Miridae</taxon>
        <taxon>Mirini</taxon>
        <taxon>Apolygus</taxon>
    </lineage>
</organism>
<protein>
    <recommendedName>
        <fullName evidence="3">DUF3824 domain-containing protein</fullName>
    </recommendedName>
</protein>
<dbReference type="InterPro" id="IPR024436">
    <property type="entry name" value="DUF3824"/>
</dbReference>
<feature type="compositionally biased region" description="Polar residues" evidence="1">
    <location>
        <begin position="209"/>
        <end position="248"/>
    </location>
</feature>
<feature type="compositionally biased region" description="Gly residues" evidence="1">
    <location>
        <begin position="99"/>
        <end position="117"/>
    </location>
</feature>
<dbReference type="Pfam" id="PF12868">
    <property type="entry name" value="DUF3824"/>
    <property type="match status" value="1"/>
</dbReference>
<reference evidence="4" key="1">
    <citation type="journal article" date="2021" name="Mol. Ecol. Resour.">
        <title>Apolygus lucorum genome provides insights into omnivorousness and mesophyll feeding.</title>
        <authorList>
            <person name="Liu Y."/>
            <person name="Liu H."/>
            <person name="Wang H."/>
            <person name="Huang T."/>
            <person name="Liu B."/>
            <person name="Yang B."/>
            <person name="Yin L."/>
            <person name="Li B."/>
            <person name="Zhang Y."/>
            <person name="Zhang S."/>
            <person name="Jiang F."/>
            <person name="Zhang X."/>
            <person name="Ren Y."/>
            <person name="Wang B."/>
            <person name="Wang S."/>
            <person name="Lu Y."/>
            <person name="Wu K."/>
            <person name="Fan W."/>
            <person name="Wang G."/>
        </authorList>
    </citation>
    <scope>NUCLEOTIDE SEQUENCE</scope>
    <source>
        <strain evidence="4">12Hb</strain>
    </source>
</reference>
<evidence type="ECO:0000259" key="3">
    <source>
        <dbReference type="Pfam" id="PF12868"/>
    </source>
</evidence>
<evidence type="ECO:0000313" key="5">
    <source>
        <dbReference type="Proteomes" id="UP000466442"/>
    </source>
</evidence>
<dbReference type="EMBL" id="WIXP02000002">
    <property type="protein sequence ID" value="KAF6214570.1"/>
    <property type="molecule type" value="Genomic_DNA"/>
</dbReference>
<feature type="domain" description="DUF3824" evidence="3">
    <location>
        <begin position="134"/>
        <end position="226"/>
    </location>
</feature>
<name>A0A6A4K4H7_APOLU</name>
<feature type="signal peptide" evidence="2">
    <location>
        <begin position="1"/>
        <end position="21"/>
    </location>
</feature>
<dbReference type="Proteomes" id="UP000466442">
    <property type="component" value="Unassembled WGS sequence"/>
</dbReference>
<evidence type="ECO:0000256" key="1">
    <source>
        <dbReference type="SAM" id="MobiDB-lite"/>
    </source>
</evidence>
<sequence length="262" mass="28693">MSLPFLFIVGLILYHSRIVESDGSLDTEMIDPERGKTIGKSQPFQMAPSGASGNDVIDDYYDEDDDEEEDSTDDSIDVVWKKCFGWPWPKGRYHPRPSGGSGGGGGGGGAGGEGGGVETPEVPAEEEETPTEEAAEEEERKKRRKKKKKKRRRRRKLHGETTESIRIYSCDYQDPLDPLTPTSVQPKVIPAISEYSSGSQFPLPPCHPQHSSPNSNTPETVTAPSSNTSQLPISELTNSDFLQQSSLCTDHPATPNSPYLID</sequence>
<evidence type="ECO:0000313" key="4">
    <source>
        <dbReference type="EMBL" id="KAF6214570.1"/>
    </source>
</evidence>
<keyword evidence="5" id="KW-1185">Reference proteome</keyword>
<proteinExistence type="predicted"/>
<comment type="caution">
    <text evidence="4">The sequence shown here is derived from an EMBL/GenBank/DDBJ whole genome shotgun (WGS) entry which is preliminary data.</text>
</comment>
<gene>
    <name evidence="4" type="ORF">GE061_009313</name>
</gene>
<feature type="compositionally biased region" description="Acidic residues" evidence="1">
    <location>
        <begin position="123"/>
        <end position="137"/>
    </location>
</feature>
<accession>A0A6A4K4H7</accession>
<keyword evidence="2" id="KW-0732">Signal</keyword>
<feature type="chain" id="PRO_5043445018" description="DUF3824 domain-containing protein" evidence="2">
    <location>
        <begin position="22"/>
        <end position="262"/>
    </location>
</feature>